<dbReference type="GO" id="GO:0005634">
    <property type="term" value="C:nucleus"/>
    <property type="evidence" value="ECO:0007669"/>
    <property type="project" value="TreeGrafter"/>
</dbReference>
<keyword evidence="5" id="KW-1185">Reference proteome</keyword>
<feature type="region of interest" description="Disordered" evidence="2">
    <location>
        <begin position="223"/>
        <end position="246"/>
    </location>
</feature>
<feature type="domain" description="Chromatin target of PRMT1 protein C-terminal" evidence="3">
    <location>
        <begin position="353"/>
        <end position="397"/>
    </location>
</feature>
<evidence type="ECO:0000256" key="2">
    <source>
        <dbReference type="SAM" id="MobiDB-lite"/>
    </source>
</evidence>
<dbReference type="GeneID" id="6080011"/>
<accession>B0DK75</accession>
<dbReference type="PANTHER" id="PTHR16291">
    <property type="entry name" value="NUCLEAR CAP-BINDING PROTEIN SUBUNIT 3"/>
    <property type="match status" value="1"/>
</dbReference>
<dbReference type="EMBL" id="DS547115">
    <property type="protein sequence ID" value="EDR04890.1"/>
    <property type="molecule type" value="Genomic_DNA"/>
</dbReference>
<dbReference type="Pfam" id="PF10309">
    <property type="entry name" value="NCBP3"/>
    <property type="match status" value="1"/>
</dbReference>
<dbReference type="KEGG" id="lbc:LACBIDRAFT_294925"/>
<evidence type="ECO:0000313" key="5">
    <source>
        <dbReference type="Proteomes" id="UP000001194"/>
    </source>
</evidence>
<feature type="compositionally biased region" description="Basic and acidic residues" evidence="2">
    <location>
        <begin position="335"/>
        <end position="387"/>
    </location>
</feature>
<dbReference type="GO" id="GO:0003729">
    <property type="term" value="F:mRNA binding"/>
    <property type="evidence" value="ECO:0007669"/>
    <property type="project" value="InterPro"/>
</dbReference>
<dbReference type="InterPro" id="IPR019416">
    <property type="entry name" value="NCBP3"/>
</dbReference>
<reference evidence="4 5" key="1">
    <citation type="journal article" date="2008" name="Nature">
        <title>The genome of Laccaria bicolor provides insights into mycorrhizal symbiosis.</title>
        <authorList>
            <person name="Martin F."/>
            <person name="Aerts A."/>
            <person name="Ahren D."/>
            <person name="Brun A."/>
            <person name="Danchin E.G.J."/>
            <person name="Duchaussoy F."/>
            <person name="Gibon J."/>
            <person name="Kohler A."/>
            <person name="Lindquist E."/>
            <person name="Pereda V."/>
            <person name="Salamov A."/>
            <person name="Shapiro H.J."/>
            <person name="Wuyts J."/>
            <person name="Blaudez D."/>
            <person name="Buee M."/>
            <person name="Brokstein P."/>
            <person name="Canbaeck B."/>
            <person name="Cohen D."/>
            <person name="Courty P.E."/>
            <person name="Coutinho P.M."/>
            <person name="Delaruelle C."/>
            <person name="Detter J.C."/>
            <person name="Deveau A."/>
            <person name="DiFazio S."/>
            <person name="Duplessis S."/>
            <person name="Fraissinet-Tachet L."/>
            <person name="Lucic E."/>
            <person name="Frey-Klett P."/>
            <person name="Fourrey C."/>
            <person name="Feussner I."/>
            <person name="Gay G."/>
            <person name="Grimwood J."/>
            <person name="Hoegger P.J."/>
            <person name="Jain P."/>
            <person name="Kilaru S."/>
            <person name="Labbe J."/>
            <person name="Lin Y.C."/>
            <person name="Legue V."/>
            <person name="Le Tacon F."/>
            <person name="Marmeisse R."/>
            <person name="Melayah D."/>
            <person name="Montanini B."/>
            <person name="Muratet M."/>
            <person name="Nehls U."/>
            <person name="Niculita-Hirzel H."/>
            <person name="Oudot-Le Secq M.P."/>
            <person name="Peter M."/>
            <person name="Quesneville H."/>
            <person name="Rajashekar B."/>
            <person name="Reich M."/>
            <person name="Rouhier N."/>
            <person name="Schmutz J."/>
            <person name="Yin T."/>
            <person name="Chalot M."/>
            <person name="Henrissat B."/>
            <person name="Kuees U."/>
            <person name="Lucas S."/>
            <person name="Van de Peer Y."/>
            <person name="Podila G.K."/>
            <person name="Polle A."/>
            <person name="Pukkila P.J."/>
            <person name="Richardson P.M."/>
            <person name="Rouze P."/>
            <person name="Sanders I.R."/>
            <person name="Stajich J.E."/>
            <person name="Tunlid A."/>
            <person name="Tuskan G."/>
            <person name="Grigoriev I.V."/>
        </authorList>
    </citation>
    <scope>NUCLEOTIDE SEQUENCE [LARGE SCALE GENOMIC DNA]</scope>
    <source>
        <strain evidence="5">S238N-H82 / ATCC MYA-4686</strain>
    </source>
</reference>
<dbReference type="AlphaFoldDB" id="B0DK75"/>
<name>B0DK75_LACBS</name>
<feature type="compositionally biased region" description="Acidic residues" evidence="2">
    <location>
        <begin position="69"/>
        <end position="83"/>
    </location>
</feature>
<dbReference type="InterPro" id="IPR025715">
    <property type="entry name" value="FoP_C"/>
</dbReference>
<evidence type="ECO:0000256" key="1">
    <source>
        <dbReference type="ARBA" id="ARBA00022884"/>
    </source>
</evidence>
<dbReference type="Pfam" id="PF13865">
    <property type="entry name" value="FoP_duplication"/>
    <property type="match status" value="1"/>
</dbReference>
<organism evidence="5">
    <name type="scientific">Laccaria bicolor (strain S238N-H82 / ATCC MYA-4686)</name>
    <name type="common">Bicoloured deceiver</name>
    <name type="synonym">Laccaria laccata var. bicolor</name>
    <dbReference type="NCBI Taxonomy" id="486041"/>
    <lineage>
        <taxon>Eukaryota</taxon>
        <taxon>Fungi</taxon>
        <taxon>Dikarya</taxon>
        <taxon>Basidiomycota</taxon>
        <taxon>Agaricomycotina</taxon>
        <taxon>Agaricomycetes</taxon>
        <taxon>Agaricomycetidae</taxon>
        <taxon>Agaricales</taxon>
        <taxon>Agaricineae</taxon>
        <taxon>Hydnangiaceae</taxon>
        <taxon>Laccaria</taxon>
    </lineage>
</organism>
<feature type="region of interest" description="Disordered" evidence="2">
    <location>
        <begin position="62"/>
        <end position="83"/>
    </location>
</feature>
<protein>
    <submittedName>
        <fullName evidence="4">Predicted protein</fullName>
    </submittedName>
</protein>
<gene>
    <name evidence="4" type="ORF">LACBIDRAFT_294925</name>
</gene>
<dbReference type="PANTHER" id="PTHR16291:SF0">
    <property type="entry name" value="NUCLEAR CAP-BINDING PROTEIN SUBUNIT 3"/>
    <property type="match status" value="1"/>
</dbReference>
<dbReference type="RefSeq" id="XP_001884280.1">
    <property type="nucleotide sequence ID" value="XM_001884245.1"/>
</dbReference>
<dbReference type="GO" id="GO:0000340">
    <property type="term" value="F:RNA 7-methylguanosine cap binding"/>
    <property type="evidence" value="ECO:0007669"/>
    <property type="project" value="InterPro"/>
</dbReference>
<dbReference type="InParanoid" id="B0DK75"/>
<dbReference type="OrthoDB" id="422106at2759"/>
<sequence length="400" mass="44973">MDNFPDGVSPDLLVPLSYDDNIAYEEQLPTHSDNDAASLANRIGTSKVYLLAETSVATGRIGKRKHAEEEEEEDVTMEEDDSIGEDTTYRANALLFQGSPIAHLPTTRIFAYATHFDTHPMGLEWVDDTTCILVFETKASARLAYRYLLKSASEEPDFEGCITAKSIPIALWPPEERINKSLGKGEGLKGVIRMRWARTEDVKKKGAKNQSQFYKKHGTAAGKELFNGRDLPPPKRRRREDGGVDEELERAQLDDELDAFLAADDDEVVEEVVEPARDPSPPSKMRSDYIADDGRTLLERTSVLRMHSDNTPDLASRITARLPRRARGALAMDSVGDRIESTEKLEWGPSLEHSRRGGRRRDNPRRSGRPKTERNGGRTERPRKTQEELDAELDAFLNEP</sequence>
<feature type="region of interest" description="Disordered" evidence="2">
    <location>
        <begin position="325"/>
        <end position="400"/>
    </location>
</feature>
<keyword evidence="1" id="KW-0694">RNA-binding</keyword>
<evidence type="ECO:0000313" key="4">
    <source>
        <dbReference type="EMBL" id="EDR04890.1"/>
    </source>
</evidence>
<dbReference type="Proteomes" id="UP000001194">
    <property type="component" value="Unassembled WGS sequence"/>
</dbReference>
<proteinExistence type="predicted"/>
<evidence type="ECO:0000259" key="3">
    <source>
        <dbReference type="Pfam" id="PF13865"/>
    </source>
</evidence>
<dbReference type="HOGENOM" id="CLU_057731_0_0_1"/>